<protein>
    <submittedName>
        <fullName evidence="2">Uncharacterized protein</fullName>
    </submittedName>
</protein>
<reference evidence="2 3" key="1">
    <citation type="submission" date="2014-10" db="EMBL/GenBank/DDBJ databases">
        <title>Draft genome of the hookworm Ancylostoma caninum.</title>
        <authorList>
            <person name="Mitreva M."/>
        </authorList>
    </citation>
    <scope>NUCLEOTIDE SEQUENCE [LARGE SCALE GENOMIC DNA]</scope>
    <source>
        <strain evidence="2 3">Baltimore</strain>
    </source>
</reference>
<evidence type="ECO:0000313" key="2">
    <source>
        <dbReference type="EMBL" id="RCN46475.1"/>
    </source>
</evidence>
<proteinExistence type="predicted"/>
<organism evidence="2 3">
    <name type="scientific">Ancylostoma caninum</name>
    <name type="common">Dog hookworm</name>
    <dbReference type="NCBI Taxonomy" id="29170"/>
    <lineage>
        <taxon>Eukaryota</taxon>
        <taxon>Metazoa</taxon>
        <taxon>Ecdysozoa</taxon>
        <taxon>Nematoda</taxon>
        <taxon>Chromadorea</taxon>
        <taxon>Rhabditida</taxon>
        <taxon>Rhabditina</taxon>
        <taxon>Rhabditomorpha</taxon>
        <taxon>Strongyloidea</taxon>
        <taxon>Ancylostomatidae</taxon>
        <taxon>Ancylostomatinae</taxon>
        <taxon>Ancylostoma</taxon>
    </lineage>
</organism>
<name>A0A368GU01_ANCCA</name>
<evidence type="ECO:0000256" key="1">
    <source>
        <dbReference type="SAM" id="MobiDB-lite"/>
    </source>
</evidence>
<dbReference type="Proteomes" id="UP000252519">
    <property type="component" value="Unassembled WGS sequence"/>
</dbReference>
<feature type="compositionally biased region" description="Basic residues" evidence="1">
    <location>
        <begin position="67"/>
        <end position="76"/>
    </location>
</feature>
<comment type="caution">
    <text evidence="2">The sequence shown here is derived from an EMBL/GenBank/DDBJ whole genome shotgun (WGS) entry which is preliminary data.</text>
</comment>
<dbReference type="EMBL" id="JOJR01000078">
    <property type="protein sequence ID" value="RCN46475.1"/>
    <property type="molecule type" value="Genomic_DNA"/>
</dbReference>
<feature type="region of interest" description="Disordered" evidence="1">
    <location>
        <begin position="54"/>
        <end position="76"/>
    </location>
</feature>
<evidence type="ECO:0000313" key="3">
    <source>
        <dbReference type="Proteomes" id="UP000252519"/>
    </source>
</evidence>
<gene>
    <name evidence="2" type="ORF">ANCCAN_07468</name>
</gene>
<dbReference type="AlphaFoldDB" id="A0A368GU01"/>
<accession>A0A368GU01</accession>
<sequence>MQSSAPSSSNNFSAIARRLLLKRQAPESPAALFAEKTPNLRFLCGSLLGSDGSTSDTFTGQAAHSTPGRRRPLTGL</sequence>
<keyword evidence="3" id="KW-1185">Reference proteome</keyword>